<dbReference type="RefSeq" id="WP_095179050.1">
    <property type="nucleotide sequence ID" value="NZ_NIAY01000118.1"/>
</dbReference>
<comment type="caution">
    <text evidence="1">The sequence shown here is derived from an EMBL/GenBank/DDBJ whole genome shotgun (WGS) entry which is preliminary data.</text>
</comment>
<dbReference type="EMBL" id="NIAY01000118">
    <property type="protein sequence ID" value="PAB28280.1"/>
    <property type="molecule type" value="Genomic_DNA"/>
</dbReference>
<proteinExistence type="predicted"/>
<feature type="non-terminal residue" evidence="1">
    <location>
        <position position="106"/>
    </location>
</feature>
<evidence type="ECO:0000313" key="2">
    <source>
        <dbReference type="Proteomes" id="UP000216306"/>
    </source>
</evidence>
<dbReference type="Proteomes" id="UP000216306">
    <property type="component" value="Unassembled WGS sequence"/>
</dbReference>
<protein>
    <submittedName>
        <fullName evidence="1">Uncharacterized protein</fullName>
    </submittedName>
</protein>
<evidence type="ECO:0000313" key="1">
    <source>
        <dbReference type="EMBL" id="PAB28280.1"/>
    </source>
</evidence>
<name>A0AB73QHY9_PSESS</name>
<sequence length="106" mass="12256">MDVKALRVAAITLREKLEIYKRCDPDASILFLQLEGLLFRAEQGQITEMVEPRDIPGYKLFTETRLQSYKDLEAAYTDFYMELIEGRETEAYKMLAAKMAKDAPIN</sequence>
<organism evidence="1 2">
    <name type="scientific">Pseudomonas savastanoi pv. nerii</name>
    <dbReference type="NCBI Taxonomy" id="360921"/>
    <lineage>
        <taxon>Bacteria</taxon>
        <taxon>Pseudomonadati</taxon>
        <taxon>Pseudomonadota</taxon>
        <taxon>Gammaproteobacteria</taxon>
        <taxon>Pseudomonadales</taxon>
        <taxon>Pseudomonadaceae</taxon>
        <taxon>Pseudomonas</taxon>
    </lineage>
</organism>
<reference evidence="1 2" key="1">
    <citation type="submission" date="2017-05" db="EMBL/GenBank/DDBJ databases">
        <title>Comparative genomic of Pseudomonas savastanoi pathovars.</title>
        <authorList>
            <person name="Pintado A."/>
            <person name="Moreno-Perez A."/>
            <person name="Caballo-Ponce E."/>
            <person name="Murillo J."/>
            <person name="Bardaji L."/>
            <person name="Cerboneschi M."/>
            <person name="Rodriguez-Palenzuela P."/>
            <person name="Ramos C."/>
            <person name="Tegli S."/>
        </authorList>
    </citation>
    <scope>NUCLEOTIDE SEQUENCE [LARGE SCALE GENOMIC DNA]</scope>
    <source>
        <strain evidence="1 2">ESC 23</strain>
    </source>
</reference>
<dbReference type="AlphaFoldDB" id="A0AB73QHY9"/>
<accession>A0AB73QHY9</accession>
<gene>
    <name evidence="1" type="ORF">CC205_21775</name>
</gene>